<evidence type="ECO:0000313" key="3">
    <source>
        <dbReference type="EMBL" id="TDC86852.1"/>
    </source>
</evidence>
<dbReference type="EMBL" id="SMKO01000280">
    <property type="protein sequence ID" value="TDC86852.1"/>
    <property type="molecule type" value="Genomic_DNA"/>
</dbReference>
<feature type="compositionally biased region" description="Basic and acidic residues" evidence="1">
    <location>
        <begin position="1"/>
        <end position="29"/>
    </location>
</feature>
<accession>A0A4R4UE64</accession>
<organism evidence="3 4">
    <name type="scientific">Nonomuraea deserti</name>
    <dbReference type="NCBI Taxonomy" id="1848322"/>
    <lineage>
        <taxon>Bacteria</taxon>
        <taxon>Bacillati</taxon>
        <taxon>Actinomycetota</taxon>
        <taxon>Actinomycetes</taxon>
        <taxon>Streptosporangiales</taxon>
        <taxon>Streptosporangiaceae</taxon>
        <taxon>Nonomuraea</taxon>
    </lineage>
</organism>
<evidence type="ECO:0000313" key="4">
    <source>
        <dbReference type="Proteomes" id="UP000295258"/>
    </source>
</evidence>
<protein>
    <recommendedName>
        <fullName evidence="2">Peptidase S33 tripeptidyl aminopeptidase-like C-terminal domain-containing protein</fullName>
    </recommendedName>
</protein>
<dbReference type="InterPro" id="IPR013595">
    <property type="entry name" value="Pept_S33_TAP-like_C"/>
</dbReference>
<proteinExistence type="predicted"/>
<reference evidence="3 4" key="1">
    <citation type="submission" date="2019-03" db="EMBL/GenBank/DDBJ databases">
        <title>Draft genome sequences of novel Actinobacteria.</title>
        <authorList>
            <person name="Sahin N."/>
            <person name="Ay H."/>
            <person name="Saygin H."/>
        </authorList>
    </citation>
    <scope>NUCLEOTIDE SEQUENCE [LARGE SCALE GENOMIC DNA]</scope>
    <source>
        <strain evidence="3 4">KC310</strain>
    </source>
</reference>
<gene>
    <name evidence="3" type="ORF">E1292_47385</name>
</gene>
<evidence type="ECO:0000256" key="1">
    <source>
        <dbReference type="SAM" id="MobiDB-lite"/>
    </source>
</evidence>
<dbReference type="AlphaFoldDB" id="A0A4R4UE64"/>
<feature type="domain" description="Peptidase S33 tripeptidyl aminopeptidase-like C-terminal" evidence="2">
    <location>
        <begin position="155"/>
        <end position="226"/>
    </location>
</feature>
<keyword evidence="4" id="KW-1185">Reference proteome</keyword>
<comment type="caution">
    <text evidence="3">The sequence shown here is derived from an EMBL/GenBank/DDBJ whole genome shotgun (WGS) entry which is preliminary data.</text>
</comment>
<name>A0A4R4UE64_9ACTN</name>
<evidence type="ECO:0000259" key="2">
    <source>
        <dbReference type="Pfam" id="PF08386"/>
    </source>
</evidence>
<feature type="region of interest" description="Disordered" evidence="1">
    <location>
        <begin position="1"/>
        <end position="73"/>
    </location>
</feature>
<dbReference type="Proteomes" id="UP000295258">
    <property type="component" value="Unassembled WGS sequence"/>
</dbReference>
<sequence>MRDDQRSPGLRRSEGKADQHRPDPVEGDRPAAPSGQPGVQPRRAGRFRLSDAPPDPHDEGGAGRAASRPSPEWPKIAQGFKELAEAEGPAAPPAVKEVFGRSRQGTDFTTALAFQCNEDSGSRTFESAWNAYRKRVQRYPVTGRGNFYHSMPGWTTAYVAPCAGWPLPVQKTKLRPSGGSLMLAGHLYEVLSPYEFTPAMREAIGGTVVTVDDDAHTSTYRMCPDKLTD</sequence>
<dbReference type="Pfam" id="PF08386">
    <property type="entry name" value="Abhydrolase_4"/>
    <property type="match status" value="1"/>
</dbReference>